<evidence type="ECO:0000313" key="2">
    <source>
        <dbReference type="Proteomes" id="UP000034196"/>
    </source>
</evidence>
<gene>
    <name evidence="1" type="ORF">WN71_030470</name>
</gene>
<dbReference type="EMBL" id="LAVA02000086">
    <property type="protein sequence ID" value="OIJ64134.1"/>
    <property type="molecule type" value="Genomic_DNA"/>
</dbReference>
<dbReference type="RefSeq" id="WP_046590490.1">
    <property type="nucleotide sequence ID" value="NZ_LAVA02000086.1"/>
</dbReference>
<keyword evidence="2" id="KW-1185">Reference proteome</keyword>
<sequence>MNDLYPLARAEVDHPEAPGDRGTLELFAGTDPALPVAPGQEIDLTLVITPGDRAHRTYGYLLEDFLGTTATLVRHPGLSRLPSARLATYASGAEPRTAACRIRVAPDAPEGTVLLPRVVVGLVPSQGAALVASGAISHEGFRVRRHWLPGEAVTLRPGGHAELPAGHSPAPGLRLLAAGRARHGRTSCGPDGAVSYRADPDHLGYDRFELAYEDPDGHRVWTEVTVHIGDLGPSPGAVAVHG</sequence>
<comment type="caution">
    <text evidence="1">The sequence shown here is derived from an EMBL/GenBank/DDBJ whole genome shotgun (WGS) entry which is preliminary data.</text>
</comment>
<evidence type="ECO:0000313" key="1">
    <source>
        <dbReference type="EMBL" id="OIJ64134.1"/>
    </source>
</evidence>
<proteinExistence type="predicted"/>
<dbReference type="OrthoDB" id="134475at2"/>
<dbReference type="STRING" id="1428628.WN71_030470"/>
<dbReference type="Proteomes" id="UP000034196">
    <property type="component" value="Unassembled WGS sequence"/>
</dbReference>
<name>A0A1J4NSL5_9ACTN</name>
<protein>
    <submittedName>
        <fullName evidence="1">Uncharacterized protein</fullName>
    </submittedName>
</protein>
<accession>A0A1J4NSL5</accession>
<organism evidence="1 2">
    <name type="scientific">Streptomyces mangrovisoli</name>
    <dbReference type="NCBI Taxonomy" id="1428628"/>
    <lineage>
        <taxon>Bacteria</taxon>
        <taxon>Bacillati</taxon>
        <taxon>Actinomycetota</taxon>
        <taxon>Actinomycetes</taxon>
        <taxon>Kitasatosporales</taxon>
        <taxon>Streptomycetaceae</taxon>
        <taxon>Streptomyces</taxon>
    </lineage>
</organism>
<dbReference type="AlphaFoldDB" id="A0A1J4NSL5"/>
<reference evidence="1" key="1">
    <citation type="submission" date="2016-10" db="EMBL/GenBank/DDBJ databases">
        <title>Genome sequence of Streptomyces mangrovisoli MUSC 149.</title>
        <authorList>
            <person name="Lee L.-H."/>
            <person name="Ser H.-L."/>
        </authorList>
    </citation>
    <scope>NUCLEOTIDE SEQUENCE [LARGE SCALE GENOMIC DNA]</scope>
    <source>
        <strain evidence="1">MUSC 149</strain>
    </source>
</reference>